<dbReference type="AlphaFoldDB" id="S9RAG1"/>
<proteinExistence type="predicted"/>
<feature type="region of interest" description="Disordered" evidence="1">
    <location>
        <begin position="140"/>
        <end position="171"/>
    </location>
</feature>
<reference evidence="2 3" key="1">
    <citation type="journal article" date="2011" name="Science">
        <title>Comparative functional genomics of the fission yeasts.</title>
        <authorList>
            <person name="Rhind N."/>
            <person name="Chen Z."/>
            <person name="Yassour M."/>
            <person name="Thompson D.A."/>
            <person name="Haas B.J."/>
            <person name="Habib N."/>
            <person name="Wapinski I."/>
            <person name="Roy S."/>
            <person name="Lin M.F."/>
            <person name="Heiman D.I."/>
            <person name="Young S.K."/>
            <person name="Furuya K."/>
            <person name="Guo Y."/>
            <person name="Pidoux A."/>
            <person name="Chen H.M."/>
            <person name="Robbertse B."/>
            <person name="Goldberg J.M."/>
            <person name="Aoki K."/>
            <person name="Bayne E.H."/>
            <person name="Berlin A.M."/>
            <person name="Desjardins C.A."/>
            <person name="Dobbs E."/>
            <person name="Dukaj L."/>
            <person name="Fan L."/>
            <person name="FitzGerald M.G."/>
            <person name="French C."/>
            <person name="Gujja S."/>
            <person name="Hansen K."/>
            <person name="Keifenheim D."/>
            <person name="Levin J.Z."/>
            <person name="Mosher R.A."/>
            <person name="Mueller C.A."/>
            <person name="Pfiffner J."/>
            <person name="Priest M."/>
            <person name="Russ C."/>
            <person name="Smialowska A."/>
            <person name="Swoboda P."/>
            <person name="Sykes S.M."/>
            <person name="Vaughn M."/>
            <person name="Vengrova S."/>
            <person name="Yoder R."/>
            <person name="Zeng Q."/>
            <person name="Allshire R."/>
            <person name="Baulcombe D."/>
            <person name="Birren B.W."/>
            <person name="Brown W."/>
            <person name="Ekwall K."/>
            <person name="Kellis M."/>
            <person name="Leatherwood J."/>
            <person name="Levin H."/>
            <person name="Margalit H."/>
            <person name="Martienssen R."/>
            <person name="Nieduszynski C.A."/>
            <person name="Spatafora J.W."/>
            <person name="Friedman N."/>
            <person name="Dalgaard J.Z."/>
            <person name="Baumann P."/>
            <person name="Niki H."/>
            <person name="Regev A."/>
            <person name="Nusbaum C."/>
        </authorList>
    </citation>
    <scope>NUCLEOTIDE SEQUENCE [LARGE SCALE GENOMIC DNA]</scope>
    <source>
        <strain evidence="3">yFS286</strain>
    </source>
</reference>
<evidence type="ECO:0000313" key="2">
    <source>
        <dbReference type="EMBL" id="EPX75100.1"/>
    </source>
</evidence>
<keyword evidence="3" id="KW-1185">Reference proteome</keyword>
<name>S9RAG1_SCHOY</name>
<dbReference type="EMBL" id="KE503206">
    <property type="protein sequence ID" value="EPX75100.1"/>
    <property type="molecule type" value="Genomic_DNA"/>
</dbReference>
<evidence type="ECO:0000256" key="1">
    <source>
        <dbReference type="SAM" id="MobiDB-lite"/>
    </source>
</evidence>
<evidence type="ECO:0000313" key="3">
    <source>
        <dbReference type="Proteomes" id="UP000016088"/>
    </source>
</evidence>
<feature type="compositionally biased region" description="Polar residues" evidence="1">
    <location>
        <begin position="152"/>
        <end position="171"/>
    </location>
</feature>
<accession>S9RAG1</accession>
<dbReference type="HOGENOM" id="CLU_1497079_0_0_1"/>
<protein>
    <submittedName>
        <fullName evidence="2">Meiotic recombination protein Rec15</fullName>
    </submittedName>
</protein>
<dbReference type="OMA" id="MQAEDMQ"/>
<dbReference type="GeneID" id="25031552"/>
<dbReference type="OrthoDB" id="5344927at2759"/>
<sequence>MSYSVSAAQLWSRKLAMQAEDMQLSQKNTNSSILNIIGEMKALQETTNQNMDQNFKSLTQNHHQVSSYMFQTLNNFQTYLQKVIEEQQKTNLRMEVLEKNVFTLQAQLGSIQTEQENGFKNIEKLLKESTATTVAATMKQVAAKEPKRKTTTSHSKPVQANPTSAAKRNATSMRKRVLALDFLAEDDY</sequence>
<gene>
    <name evidence="2" type="ORF">SOCG_02576</name>
</gene>
<dbReference type="RefSeq" id="XP_013016522.1">
    <property type="nucleotide sequence ID" value="XM_013161068.1"/>
</dbReference>
<dbReference type="Proteomes" id="UP000016088">
    <property type="component" value="Unassembled WGS sequence"/>
</dbReference>
<organism evidence="2 3">
    <name type="scientific">Schizosaccharomyces octosporus (strain yFS286)</name>
    <name type="common">Fission yeast</name>
    <name type="synonym">Octosporomyces octosporus</name>
    <dbReference type="NCBI Taxonomy" id="483514"/>
    <lineage>
        <taxon>Eukaryota</taxon>
        <taxon>Fungi</taxon>
        <taxon>Dikarya</taxon>
        <taxon>Ascomycota</taxon>
        <taxon>Taphrinomycotina</taxon>
        <taxon>Schizosaccharomycetes</taxon>
        <taxon>Schizosaccharomycetales</taxon>
        <taxon>Schizosaccharomycetaceae</taxon>
        <taxon>Schizosaccharomyces</taxon>
    </lineage>
</organism>
<dbReference type="VEuPathDB" id="FungiDB:SOCG_02576"/>
<dbReference type="GO" id="GO:0007131">
    <property type="term" value="P:reciprocal meiotic recombination"/>
    <property type="evidence" value="ECO:0007669"/>
    <property type="project" value="EnsemblFungi"/>
</dbReference>